<proteinExistence type="predicted"/>
<evidence type="ECO:0000313" key="2">
    <source>
        <dbReference type="Proteomes" id="UP001396334"/>
    </source>
</evidence>
<name>A0ABR2N8F6_9ROSI</name>
<dbReference type="EMBL" id="JBBPBN010000216">
    <property type="protein sequence ID" value="KAK8972362.1"/>
    <property type="molecule type" value="Genomic_DNA"/>
</dbReference>
<organism evidence="1 2">
    <name type="scientific">Hibiscus sabdariffa</name>
    <name type="common">roselle</name>
    <dbReference type="NCBI Taxonomy" id="183260"/>
    <lineage>
        <taxon>Eukaryota</taxon>
        <taxon>Viridiplantae</taxon>
        <taxon>Streptophyta</taxon>
        <taxon>Embryophyta</taxon>
        <taxon>Tracheophyta</taxon>
        <taxon>Spermatophyta</taxon>
        <taxon>Magnoliopsida</taxon>
        <taxon>eudicotyledons</taxon>
        <taxon>Gunneridae</taxon>
        <taxon>Pentapetalae</taxon>
        <taxon>rosids</taxon>
        <taxon>malvids</taxon>
        <taxon>Malvales</taxon>
        <taxon>Malvaceae</taxon>
        <taxon>Malvoideae</taxon>
        <taxon>Hibiscus</taxon>
    </lineage>
</organism>
<sequence>MPATDVLSLKGGVLVREAFMEAWDERVGMTDRELGSGLEHFDVLWWEPSLEQSGVRQTVLGSPDVTSLGGVASVITGQGMEVVVIEGVVQKVRSVNDLVLNTGSEEQRFILTTAKGKGHRNKTRPAVGDSEVGFW</sequence>
<gene>
    <name evidence="1" type="ORF">V6N11_034255</name>
</gene>
<protein>
    <submittedName>
        <fullName evidence="1">Uncharacterized protein</fullName>
    </submittedName>
</protein>
<reference evidence="1 2" key="1">
    <citation type="journal article" date="2024" name="G3 (Bethesda)">
        <title>Genome assembly of Hibiscus sabdariffa L. provides insights into metabolisms of medicinal natural products.</title>
        <authorList>
            <person name="Kim T."/>
        </authorList>
    </citation>
    <scope>NUCLEOTIDE SEQUENCE [LARGE SCALE GENOMIC DNA]</scope>
    <source>
        <strain evidence="1">TK-2024</strain>
        <tissue evidence="1">Old leaves</tissue>
    </source>
</reference>
<comment type="caution">
    <text evidence="1">The sequence shown here is derived from an EMBL/GenBank/DDBJ whole genome shotgun (WGS) entry which is preliminary data.</text>
</comment>
<dbReference type="Proteomes" id="UP001396334">
    <property type="component" value="Unassembled WGS sequence"/>
</dbReference>
<evidence type="ECO:0000313" key="1">
    <source>
        <dbReference type="EMBL" id="KAK8972362.1"/>
    </source>
</evidence>
<keyword evidence="2" id="KW-1185">Reference proteome</keyword>
<accession>A0ABR2N8F6</accession>